<dbReference type="OrthoDB" id="5308957at2759"/>
<gene>
    <name evidence="2" type="ORF">PAC_18239</name>
</gene>
<accession>A0A1L7XTH8</accession>
<dbReference type="Proteomes" id="UP000184330">
    <property type="component" value="Unassembled WGS sequence"/>
</dbReference>
<evidence type="ECO:0000259" key="1">
    <source>
        <dbReference type="Pfam" id="PF14420"/>
    </source>
</evidence>
<dbReference type="PANTHER" id="PTHR38788:SF3">
    <property type="entry name" value="CLR5 DOMAIN-CONTAINING PROTEIN"/>
    <property type="match status" value="1"/>
</dbReference>
<dbReference type="EMBL" id="FJOG01000054">
    <property type="protein sequence ID" value="CZR68340.1"/>
    <property type="molecule type" value="Genomic_DNA"/>
</dbReference>
<reference evidence="2 3" key="1">
    <citation type="submission" date="2016-03" db="EMBL/GenBank/DDBJ databases">
        <authorList>
            <person name="Ploux O."/>
        </authorList>
    </citation>
    <scope>NUCLEOTIDE SEQUENCE [LARGE SCALE GENOMIC DNA]</scope>
    <source>
        <strain evidence="2 3">UAMH 11012</strain>
    </source>
</reference>
<organism evidence="2 3">
    <name type="scientific">Phialocephala subalpina</name>
    <dbReference type="NCBI Taxonomy" id="576137"/>
    <lineage>
        <taxon>Eukaryota</taxon>
        <taxon>Fungi</taxon>
        <taxon>Dikarya</taxon>
        <taxon>Ascomycota</taxon>
        <taxon>Pezizomycotina</taxon>
        <taxon>Leotiomycetes</taxon>
        <taxon>Helotiales</taxon>
        <taxon>Mollisiaceae</taxon>
        <taxon>Phialocephala</taxon>
        <taxon>Phialocephala fortinii species complex</taxon>
    </lineage>
</organism>
<evidence type="ECO:0000313" key="2">
    <source>
        <dbReference type="EMBL" id="CZR68340.1"/>
    </source>
</evidence>
<feature type="domain" description="Clr5" evidence="1">
    <location>
        <begin position="95"/>
        <end position="147"/>
    </location>
</feature>
<dbReference type="AlphaFoldDB" id="A0A1L7XTH8"/>
<dbReference type="STRING" id="576137.A0A1L7XTH8"/>
<sequence length="213" mass="24699">MGPYTGTLALMFSFCSVSHFHKWTSLVQTSEPASFPLGTYTVHMEWWLSSEECLSVPRNPIAEYGVTQPRDLPGPVDEATSPGASIILNTRKIPEAEWQLYKEEIGVLYLKENKTREEVMAVMEKTHGFQASKAQYIRRLDKWGFKKYSSNEKWQFISRRLQKRSLEGKESDTFINGELLSLKKVKKEIVRHSLPSWQTMWNTGMHLAKYFEL</sequence>
<keyword evidence="3" id="KW-1185">Reference proteome</keyword>
<dbReference type="Pfam" id="PF14420">
    <property type="entry name" value="Clr5"/>
    <property type="match status" value="1"/>
</dbReference>
<protein>
    <recommendedName>
        <fullName evidence="1">Clr5 domain-containing protein</fullName>
    </recommendedName>
</protein>
<dbReference type="InterPro" id="IPR025676">
    <property type="entry name" value="Clr5_dom"/>
</dbReference>
<proteinExistence type="predicted"/>
<evidence type="ECO:0000313" key="3">
    <source>
        <dbReference type="Proteomes" id="UP000184330"/>
    </source>
</evidence>
<name>A0A1L7XTH8_9HELO</name>
<dbReference type="PANTHER" id="PTHR38788">
    <property type="entry name" value="CLR5 DOMAIN-CONTAINING PROTEIN"/>
    <property type="match status" value="1"/>
</dbReference>